<feature type="region of interest" description="Domain I, interacts with DnaA modulators" evidence="8">
    <location>
        <begin position="1"/>
        <end position="173"/>
    </location>
</feature>
<evidence type="ECO:0000259" key="14">
    <source>
        <dbReference type="SMART" id="SM00760"/>
    </source>
</evidence>
<evidence type="ECO:0000256" key="4">
    <source>
        <dbReference type="ARBA" id="ARBA00022741"/>
    </source>
</evidence>
<feature type="domain" description="Chromosomal replication initiator DnaA C-terminal" evidence="14">
    <location>
        <begin position="444"/>
        <end position="513"/>
    </location>
</feature>
<dbReference type="HAMAP" id="MF_00377">
    <property type="entry name" value="DnaA_bact"/>
    <property type="match status" value="1"/>
</dbReference>
<dbReference type="PROSITE" id="PS01008">
    <property type="entry name" value="DNAA"/>
    <property type="match status" value="1"/>
</dbReference>
<evidence type="ECO:0000256" key="12">
    <source>
        <dbReference type="SAM" id="MobiDB-lite"/>
    </source>
</evidence>
<dbReference type="CDD" id="cd00009">
    <property type="entry name" value="AAA"/>
    <property type="match status" value="1"/>
</dbReference>
<dbReference type="Pfam" id="PF00308">
    <property type="entry name" value="Bac_DnaA"/>
    <property type="match status" value="1"/>
</dbReference>
<sequence>MPLFSVSTCGVLGSGGGEGSAEVSNQQVDLGLVWAEVVQELATSHLSPQQRAWMRVTRPIGLLDGTALLAAPSDFAKEAIERALRDPITDALSRRLGRTVSLAVKVDSPEPVSPPTTPIPVQAVPGIPNGDAAVPVLTEETTDQAAEGDSDEVDEAGDALAAVTEIWPTFNSANTAAGAPANVGTPFTRPANPSPSQTRLNEKYNFDTFVIGASNRFAHAAAVAVAEAPARAYNPLFIWGESGLGKTHLLHAVGHYAQRLFPGMRVRYVSTEEFTNDFINSLRDDRKVAFQRRYRDIDVLLVDDIQFLEGKEGTQEEFFHTFNTLHNTNKQIVVSSDRPPKRLETLEDRLRTRFEWGLITDIQPPELETRIAILRKKAAQDRLAAPAEVLEFIAARIERNIRELEGALIRVTAFASLNRQPVDVQLAEIVLRDLIPDSHAPEITAPTIMAVTAEFFGVTIDDLCGPGKTKALAQARQISMYLCRELTDLSLPKIGQTFGGRDHTTVMHADKKIRKEMAERRRIYDQVQELTSRIKQRARHAP</sequence>
<dbReference type="EMBL" id="QLTT01000002">
    <property type="protein sequence ID" value="RAS68082.1"/>
    <property type="molecule type" value="Genomic_DNA"/>
</dbReference>
<dbReference type="InterPro" id="IPR018312">
    <property type="entry name" value="Chromosome_initiator_DnaA_CS"/>
</dbReference>
<dbReference type="InterPro" id="IPR038454">
    <property type="entry name" value="DnaA_N_sf"/>
</dbReference>
<dbReference type="Pfam" id="PF08299">
    <property type="entry name" value="Bac_DnaA_C"/>
    <property type="match status" value="1"/>
</dbReference>
<comment type="subunit">
    <text evidence="8">Oligomerizes as a right-handed, spiral filament on DNA at oriC.</text>
</comment>
<evidence type="ECO:0000256" key="2">
    <source>
        <dbReference type="ARBA" id="ARBA00022490"/>
    </source>
</evidence>
<dbReference type="Gene3D" id="3.30.300.180">
    <property type="match status" value="1"/>
</dbReference>
<keyword evidence="3 8" id="KW-0235">DNA replication</keyword>
<comment type="similarity">
    <text evidence="1 8 11">Belongs to the DnaA family.</text>
</comment>
<evidence type="ECO:0000259" key="13">
    <source>
        <dbReference type="SMART" id="SM00382"/>
    </source>
</evidence>
<dbReference type="NCBIfam" id="TIGR00362">
    <property type="entry name" value="DnaA"/>
    <property type="match status" value="1"/>
</dbReference>
<evidence type="ECO:0000313" key="16">
    <source>
        <dbReference type="Proteomes" id="UP000248714"/>
    </source>
</evidence>
<evidence type="ECO:0000313" key="15">
    <source>
        <dbReference type="EMBL" id="RAS68082.1"/>
    </source>
</evidence>
<evidence type="ECO:0000256" key="6">
    <source>
        <dbReference type="ARBA" id="ARBA00023121"/>
    </source>
</evidence>
<comment type="domain">
    <text evidence="8">Domain I is involved in oligomerization and binding regulators, domain II is flexibile and of varying length in different bacteria, domain III forms the AAA+ region, while domain IV binds dsDNA.</text>
</comment>
<dbReference type="InterPro" id="IPR013159">
    <property type="entry name" value="DnaA_C"/>
</dbReference>
<dbReference type="SUPFAM" id="SSF52540">
    <property type="entry name" value="P-loop containing nucleoside triphosphate hydrolases"/>
    <property type="match status" value="1"/>
</dbReference>
<keyword evidence="5 8" id="KW-0067">ATP-binding</keyword>
<dbReference type="SMART" id="SM00382">
    <property type="entry name" value="AAA"/>
    <property type="match status" value="1"/>
</dbReference>
<feature type="binding site" evidence="8">
    <location>
        <position position="243"/>
    </location>
    <ligand>
        <name>ATP</name>
        <dbReference type="ChEBI" id="CHEBI:30616"/>
    </ligand>
</feature>
<keyword evidence="6 8" id="KW-0446">Lipid-binding</keyword>
<evidence type="ECO:0000256" key="8">
    <source>
        <dbReference type="HAMAP-Rule" id="MF_00377"/>
    </source>
</evidence>
<dbReference type="PANTHER" id="PTHR30050">
    <property type="entry name" value="CHROMOSOMAL REPLICATION INITIATOR PROTEIN DNAA"/>
    <property type="match status" value="1"/>
</dbReference>
<proteinExistence type="inferred from homology"/>
<keyword evidence="4 8" id="KW-0547">Nucleotide-binding</keyword>
<dbReference type="PANTHER" id="PTHR30050:SF2">
    <property type="entry name" value="CHROMOSOMAL REPLICATION INITIATOR PROTEIN DNAA"/>
    <property type="match status" value="1"/>
</dbReference>
<dbReference type="CDD" id="cd06571">
    <property type="entry name" value="Bac_DnaA_C"/>
    <property type="match status" value="1"/>
</dbReference>
<keyword evidence="2 8" id="KW-0963">Cytoplasm</keyword>
<dbReference type="PRINTS" id="PR00051">
    <property type="entry name" value="DNAA"/>
</dbReference>
<dbReference type="SUPFAM" id="SSF48295">
    <property type="entry name" value="TrpR-like"/>
    <property type="match status" value="1"/>
</dbReference>
<dbReference type="InterPro" id="IPR010921">
    <property type="entry name" value="Trp_repressor/repl_initiator"/>
</dbReference>
<comment type="caution">
    <text evidence="15">The sequence shown here is derived from an EMBL/GenBank/DDBJ whole genome shotgun (WGS) entry which is preliminary data.</text>
</comment>
<feature type="region of interest" description="Disordered" evidence="12">
    <location>
        <begin position="107"/>
        <end position="127"/>
    </location>
</feature>
<organism evidence="15 16">
    <name type="scientific">Lentzea atacamensis</name>
    <dbReference type="NCBI Taxonomy" id="531938"/>
    <lineage>
        <taxon>Bacteria</taxon>
        <taxon>Bacillati</taxon>
        <taxon>Actinomycetota</taxon>
        <taxon>Actinomycetes</taxon>
        <taxon>Pseudonocardiales</taxon>
        <taxon>Pseudonocardiaceae</taxon>
        <taxon>Lentzea</taxon>
    </lineage>
</organism>
<evidence type="ECO:0000256" key="7">
    <source>
        <dbReference type="ARBA" id="ARBA00023125"/>
    </source>
</evidence>
<dbReference type="InterPro" id="IPR027417">
    <property type="entry name" value="P-loop_NTPase"/>
</dbReference>
<dbReference type="NCBIfam" id="NF010686">
    <property type="entry name" value="PRK14086.1"/>
    <property type="match status" value="1"/>
</dbReference>
<feature type="region of interest" description="Domain III, AAA+ region" evidence="8">
    <location>
        <begin position="199"/>
        <end position="415"/>
    </location>
</feature>
<feature type="domain" description="AAA+ ATPase" evidence="13">
    <location>
        <begin position="232"/>
        <end position="360"/>
    </location>
</feature>
<dbReference type="SMART" id="SM00760">
    <property type="entry name" value="Bac_DnaA_C"/>
    <property type="match status" value="1"/>
</dbReference>
<dbReference type="InterPro" id="IPR003593">
    <property type="entry name" value="AAA+_ATPase"/>
</dbReference>
<evidence type="ECO:0000256" key="5">
    <source>
        <dbReference type="ARBA" id="ARBA00022840"/>
    </source>
</evidence>
<evidence type="ECO:0000256" key="1">
    <source>
        <dbReference type="ARBA" id="ARBA00006583"/>
    </source>
</evidence>
<dbReference type="Gene3D" id="1.10.8.60">
    <property type="match status" value="1"/>
</dbReference>
<feature type="binding site" evidence="8">
    <location>
        <position position="247"/>
    </location>
    <ligand>
        <name>ATP</name>
        <dbReference type="ChEBI" id="CHEBI:30616"/>
    </ligand>
</feature>
<evidence type="ECO:0000256" key="3">
    <source>
        <dbReference type="ARBA" id="ARBA00022705"/>
    </source>
</evidence>
<comment type="function">
    <text evidence="8 10">Plays an essential role in the initiation and regulation of chromosomal replication. ATP-DnaA binds to the origin of replication (oriC) to initiate formation of the DNA replication initiation complex once per cell cycle. Binds the DnaA box (a 9 base pair repeat at the origin) and separates the double-stranded (ds)DNA. Forms a right-handed helical filament on oriC DNA; dsDNA binds to the exterior of the filament while single-stranded (ss)DNA is stabiized in the filament's interior. The ATP-DnaA-oriC complex binds and stabilizes one strand of the AT-rich DNA unwinding element (DUE), permitting loading of DNA polymerase. After initiation quickly degrades to an ADP-DnaA complex that is not apt for DNA replication. Binds acidic phospholipids.</text>
</comment>
<reference evidence="15 16" key="1">
    <citation type="submission" date="2018-06" db="EMBL/GenBank/DDBJ databases">
        <title>Genomic Encyclopedia of Type Strains, Phase IV (KMG-IV): sequencing the most valuable type-strain genomes for metagenomic binning, comparative biology and taxonomic classification.</title>
        <authorList>
            <person name="Goeker M."/>
        </authorList>
    </citation>
    <scope>NUCLEOTIDE SEQUENCE [LARGE SCALE GENOMIC DNA]</scope>
    <source>
        <strain evidence="15 16">DSM 45479</strain>
    </source>
</reference>
<keyword evidence="7 8" id="KW-0238">DNA-binding</keyword>
<dbReference type="InterPro" id="IPR013317">
    <property type="entry name" value="DnaA_dom"/>
</dbReference>
<dbReference type="InterPro" id="IPR001957">
    <property type="entry name" value="Chromosome_initiator_DnaA"/>
</dbReference>
<dbReference type="Gene3D" id="3.40.50.300">
    <property type="entry name" value="P-loop containing nucleotide triphosphate hydrolases"/>
    <property type="match status" value="1"/>
</dbReference>
<protein>
    <recommendedName>
        <fullName evidence="8 9">Chromosomal replication initiator protein DnaA</fullName>
    </recommendedName>
</protein>
<accession>A0ABX9EBT2</accession>
<evidence type="ECO:0000256" key="10">
    <source>
        <dbReference type="RuleBase" id="RU000577"/>
    </source>
</evidence>
<feature type="region of interest" description="Domain IV, binds dsDNA" evidence="8">
    <location>
        <begin position="416"/>
        <end position="542"/>
    </location>
</feature>
<name>A0ABX9EBT2_9PSEU</name>
<feature type="binding site" evidence="8">
    <location>
        <position position="246"/>
    </location>
    <ligand>
        <name>ATP</name>
        <dbReference type="ChEBI" id="CHEBI:30616"/>
    </ligand>
</feature>
<dbReference type="Proteomes" id="UP000248714">
    <property type="component" value="Unassembled WGS sequence"/>
</dbReference>
<dbReference type="Gene3D" id="1.10.1750.10">
    <property type="match status" value="1"/>
</dbReference>
<comment type="caution">
    <text evidence="8">Lacks conserved residue(s) required for the propagation of feature annotation.</text>
</comment>
<feature type="binding site" evidence="8">
    <location>
        <position position="245"/>
    </location>
    <ligand>
        <name>ATP</name>
        <dbReference type="ChEBI" id="CHEBI:30616"/>
    </ligand>
</feature>
<keyword evidence="16" id="KW-1185">Reference proteome</keyword>
<gene>
    <name evidence="8" type="primary">dnaA</name>
    <name evidence="15" type="ORF">C8D87_102145</name>
</gene>
<dbReference type="InterPro" id="IPR020591">
    <property type="entry name" value="Chromosome_initiator_DnaA-like"/>
</dbReference>
<comment type="subcellular location">
    <subcellularLocation>
        <location evidence="8">Cytoplasm</location>
    </subcellularLocation>
</comment>
<evidence type="ECO:0000256" key="11">
    <source>
        <dbReference type="RuleBase" id="RU004227"/>
    </source>
</evidence>
<evidence type="ECO:0000256" key="9">
    <source>
        <dbReference type="NCBIfam" id="TIGR00362"/>
    </source>
</evidence>